<dbReference type="EMBL" id="OX459947">
    <property type="protein sequence ID" value="CAI9154034.1"/>
    <property type="molecule type" value="Genomic_DNA"/>
</dbReference>
<organism evidence="2 3">
    <name type="scientific">Rangifer tarandus platyrhynchus</name>
    <name type="common">Svalbard reindeer</name>
    <dbReference type="NCBI Taxonomy" id="3082113"/>
    <lineage>
        <taxon>Eukaryota</taxon>
        <taxon>Metazoa</taxon>
        <taxon>Chordata</taxon>
        <taxon>Craniata</taxon>
        <taxon>Vertebrata</taxon>
        <taxon>Euteleostomi</taxon>
        <taxon>Mammalia</taxon>
        <taxon>Eutheria</taxon>
        <taxon>Laurasiatheria</taxon>
        <taxon>Artiodactyla</taxon>
        <taxon>Ruminantia</taxon>
        <taxon>Pecora</taxon>
        <taxon>Cervidae</taxon>
        <taxon>Odocoileinae</taxon>
        <taxon>Rangifer</taxon>
    </lineage>
</organism>
<evidence type="ECO:0000256" key="1">
    <source>
        <dbReference type="SAM" id="MobiDB-lite"/>
    </source>
</evidence>
<feature type="region of interest" description="Disordered" evidence="1">
    <location>
        <begin position="61"/>
        <end position="138"/>
    </location>
</feature>
<reference evidence="2" key="1">
    <citation type="submission" date="2023-04" db="EMBL/GenBank/DDBJ databases">
        <authorList>
            <consortium name="ELIXIR-Norway"/>
        </authorList>
    </citation>
    <scope>NUCLEOTIDE SEQUENCE [LARGE SCALE GENOMIC DNA]</scope>
</reference>
<evidence type="ECO:0000313" key="2">
    <source>
        <dbReference type="EMBL" id="CAI9154034.1"/>
    </source>
</evidence>
<gene>
    <name evidence="2" type="ORF">MRATA1EN1_LOCUS2996</name>
</gene>
<accession>A0ABN8Y2J5</accession>
<name>A0ABN8Y2J5_RANTA</name>
<sequence length="300" mass="31220">MRIAAAQLQSLSRELLHLLQSHPEGRRKSPLLFPAHEAKGSGSRAQLAATLAVAAVSAPEPARRTCGGDGSAPSLDAGEPAALPPAAGPTATGCLNPRRTCVNRRARPCGTAGSRQRSDSTSPRTLPGAEVNRCGHDPKHRAWPLLRWPEGGAGALASVGTRRVCLGVVASLGPDGVRGRGSRSGGGSEATRAVPPSSPGARRGGAAAARLRATTRLLSGEADRPARLTRVGQRLPAVATREMSCGLFPASSVERGPRRLSPAFITFCNFCTGSPRPQKGVGGKGLRARRSRPRCEKEQR</sequence>
<feature type="region of interest" description="Disordered" evidence="1">
    <location>
        <begin position="175"/>
        <end position="205"/>
    </location>
</feature>
<protein>
    <submittedName>
        <fullName evidence="2">Uncharacterized protein</fullName>
    </submittedName>
</protein>
<dbReference type="Proteomes" id="UP001176941">
    <property type="component" value="Chromosome 11"/>
</dbReference>
<keyword evidence="3" id="KW-1185">Reference proteome</keyword>
<evidence type="ECO:0000313" key="3">
    <source>
        <dbReference type="Proteomes" id="UP001176941"/>
    </source>
</evidence>
<feature type="region of interest" description="Disordered" evidence="1">
    <location>
        <begin position="273"/>
        <end position="300"/>
    </location>
</feature>
<proteinExistence type="predicted"/>
<feature type="compositionally biased region" description="Polar residues" evidence="1">
    <location>
        <begin position="113"/>
        <end position="124"/>
    </location>
</feature>